<comment type="caution">
    <text evidence="15">The sequence shown here is derived from an EMBL/GenBank/DDBJ whole genome shotgun (WGS) entry which is preliminary data.</text>
</comment>
<dbReference type="Pfam" id="PF00072">
    <property type="entry name" value="Response_reg"/>
    <property type="match status" value="2"/>
</dbReference>
<comment type="catalytic activity">
    <reaction evidence="1">
        <text>ATP + protein L-histidine = ADP + protein N-phospho-L-histidine.</text>
        <dbReference type="EC" id="2.7.13.3"/>
    </reaction>
</comment>
<evidence type="ECO:0000256" key="12">
    <source>
        <dbReference type="SAM" id="Phobius"/>
    </source>
</evidence>
<protein>
    <recommendedName>
        <fullName evidence="10">Sensory/regulatory protein RpfC</fullName>
        <ecNumber evidence="2">2.7.13.3</ecNumber>
    </recommendedName>
</protein>
<proteinExistence type="predicted"/>
<keyword evidence="4" id="KW-0808">Transferase</keyword>
<dbReference type="PROSITE" id="PS50109">
    <property type="entry name" value="HIS_KIN"/>
    <property type="match status" value="1"/>
</dbReference>
<evidence type="ECO:0000256" key="9">
    <source>
        <dbReference type="ARBA" id="ARBA00064003"/>
    </source>
</evidence>
<dbReference type="Gene3D" id="3.40.50.2300">
    <property type="match status" value="2"/>
</dbReference>
<feature type="modified residue" description="4-aspartylphosphate" evidence="11">
    <location>
        <position position="663"/>
    </location>
</feature>
<evidence type="ECO:0000259" key="13">
    <source>
        <dbReference type="PROSITE" id="PS50109"/>
    </source>
</evidence>
<dbReference type="InterPro" id="IPR003594">
    <property type="entry name" value="HATPase_dom"/>
</dbReference>
<evidence type="ECO:0000256" key="2">
    <source>
        <dbReference type="ARBA" id="ARBA00012438"/>
    </source>
</evidence>
<organism evidence="15 16">
    <name type="scientific">Muricoccus nepalensis</name>
    <dbReference type="NCBI Taxonomy" id="1854500"/>
    <lineage>
        <taxon>Bacteria</taxon>
        <taxon>Pseudomonadati</taxon>
        <taxon>Pseudomonadota</taxon>
        <taxon>Alphaproteobacteria</taxon>
        <taxon>Acetobacterales</taxon>
        <taxon>Roseomonadaceae</taxon>
        <taxon>Muricoccus</taxon>
    </lineage>
</organism>
<keyword evidence="12" id="KW-1133">Transmembrane helix</keyword>
<dbReference type="InterPro" id="IPR004358">
    <property type="entry name" value="Sig_transdc_His_kin-like_C"/>
</dbReference>
<keyword evidence="12" id="KW-0472">Membrane</keyword>
<name>A0A502GIJ8_9PROT</name>
<dbReference type="OrthoDB" id="9801651at2"/>
<evidence type="ECO:0000256" key="4">
    <source>
        <dbReference type="ARBA" id="ARBA00022679"/>
    </source>
</evidence>
<evidence type="ECO:0000256" key="5">
    <source>
        <dbReference type="ARBA" id="ARBA00022741"/>
    </source>
</evidence>
<dbReference type="Gene3D" id="3.30.450.20">
    <property type="entry name" value="PAS domain"/>
    <property type="match status" value="1"/>
</dbReference>
<dbReference type="CDD" id="cd16922">
    <property type="entry name" value="HATPase_EvgS-ArcB-TorS-like"/>
    <property type="match status" value="1"/>
</dbReference>
<keyword evidence="6" id="KW-0418">Kinase</keyword>
<reference evidence="15 16" key="1">
    <citation type="journal article" date="2019" name="Environ. Microbiol.">
        <title>Species interactions and distinct microbial communities in high Arctic permafrost affected cryosols are associated with the CH4 and CO2 gas fluxes.</title>
        <authorList>
            <person name="Altshuler I."/>
            <person name="Hamel J."/>
            <person name="Turney S."/>
            <person name="Magnuson E."/>
            <person name="Levesque R."/>
            <person name="Greer C."/>
            <person name="Whyte L.G."/>
        </authorList>
    </citation>
    <scope>NUCLEOTIDE SEQUENCE [LARGE SCALE GENOMIC DNA]</scope>
    <source>
        <strain evidence="15 16">S9.3B</strain>
    </source>
</reference>
<keyword evidence="16" id="KW-1185">Reference proteome</keyword>
<dbReference type="PANTHER" id="PTHR45339">
    <property type="entry name" value="HYBRID SIGNAL TRANSDUCTION HISTIDINE KINASE J"/>
    <property type="match status" value="1"/>
</dbReference>
<sequence length="879" mass="93626">MMGAVAPRMNNTPHSLRRVLTLGRAQPATPRPWRLFGATVVLVGACFVTVYLILFDRGQREAAHEAERLTLGVTAAMADQLARAVQTVDFVLLDMAERSNDVDPAFTARALAGRIRDVPQLRAVLIVDANGQVAASTVESLRGASVADRDWFRVLRMGGPALRLGSPEAGRYLGGSASMQARAIQAAGLWSIPLARGLRNARGEFSGAAVALLNPDYLISVGRRHAEAFGVTVRIHSLNGVLLARSDGRVDGVGEANNGAWLFRDFLPRRESGTFSGLDQDRQEVFAAFSTLRGGTLVIEAARRRAAAFEGVERLGALLIGGGVAIAAIMLVALWLMSRQAAALKAQGDALSESEREARAATRAKEEFLAAMSHEIRTPMNGVIGMTGLLLDSQLDAIQRRYAETIQGSAEHLLMVLNDILDFSKLEAGMIRHEHIPFNLEDEISTIVELFADRAVSKGVEMVASLPPGLPRQVLGDPGRFRQILFNLVGNAIKFTEAGWIEVSLSVAPLEEAEDALRLTCSVADTGIGVDAAKVPMLFERFTQADASISRKYGGTGLGLAICRKLAEQMGGGIEATPRKGGGSVFRFWIEVGAVPDQAPAPAPLLGMRLLVVDDLLLNRETMLRQLNAAGAFSLSAESAEAAMRLLHLAAQRGTPFHAVLLDAGMPGVGGLELARRIRAEAGELGRPALILASFGVEAHQIPAGGLPGLIDAVLLKPALPGRLLEAVVQAISPVPAALAAEPEAPVPAPRFAPRILLVEDNATNQLLMRALLARLGAEVTVADNGLEAVRHCQAARFDVILMDLQMPVMDGLEATRSIRGAGLNRETRIVGLTAAVGAEFEQQCREAGMDDYLSKPVQREQLGQAIGIAQPARAPAAE</sequence>
<dbReference type="InterPro" id="IPR036097">
    <property type="entry name" value="HisK_dim/P_sf"/>
</dbReference>
<feature type="transmembrane region" description="Helical" evidence="12">
    <location>
        <begin position="315"/>
        <end position="337"/>
    </location>
</feature>
<dbReference type="PANTHER" id="PTHR45339:SF5">
    <property type="entry name" value="HISTIDINE KINASE"/>
    <property type="match status" value="1"/>
</dbReference>
<evidence type="ECO:0000256" key="7">
    <source>
        <dbReference type="ARBA" id="ARBA00022840"/>
    </source>
</evidence>
<dbReference type="GO" id="GO:0000155">
    <property type="term" value="F:phosphorelay sensor kinase activity"/>
    <property type="evidence" value="ECO:0007669"/>
    <property type="project" value="InterPro"/>
</dbReference>
<evidence type="ECO:0000256" key="1">
    <source>
        <dbReference type="ARBA" id="ARBA00000085"/>
    </source>
</evidence>
<dbReference type="Proteomes" id="UP000317078">
    <property type="component" value="Unassembled WGS sequence"/>
</dbReference>
<keyword evidence="7" id="KW-0067">ATP-binding</keyword>
<dbReference type="EMBL" id="RCZP01000002">
    <property type="protein sequence ID" value="TPG60573.1"/>
    <property type="molecule type" value="Genomic_DNA"/>
</dbReference>
<evidence type="ECO:0000256" key="6">
    <source>
        <dbReference type="ARBA" id="ARBA00022777"/>
    </source>
</evidence>
<evidence type="ECO:0000256" key="8">
    <source>
        <dbReference type="ARBA" id="ARBA00023012"/>
    </source>
</evidence>
<evidence type="ECO:0000256" key="3">
    <source>
        <dbReference type="ARBA" id="ARBA00022553"/>
    </source>
</evidence>
<dbReference type="InterPro" id="IPR001789">
    <property type="entry name" value="Sig_transdc_resp-reg_receiver"/>
</dbReference>
<dbReference type="Gene3D" id="3.30.565.10">
    <property type="entry name" value="Histidine kinase-like ATPase, C-terminal domain"/>
    <property type="match status" value="1"/>
</dbReference>
<feature type="transmembrane region" description="Helical" evidence="12">
    <location>
        <begin position="33"/>
        <end position="54"/>
    </location>
</feature>
<dbReference type="Gene3D" id="1.10.287.130">
    <property type="match status" value="1"/>
</dbReference>
<dbReference type="CDD" id="cd00082">
    <property type="entry name" value="HisKA"/>
    <property type="match status" value="1"/>
</dbReference>
<dbReference type="CDD" id="cd17546">
    <property type="entry name" value="REC_hyHK_CKI1_RcsC-like"/>
    <property type="match status" value="1"/>
</dbReference>
<dbReference type="Pfam" id="PF00512">
    <property type="entry name" value="HisKA"/>
    <property type="match status" value="1"/>
</dbReference>
<dbReference type="PROSITE" id="PS50110">
    <property type="entry name" value="RESPONSE_REGULATORY"/>
    <property type="match status" value="2"/>
</dbReference>
<keyword evidence="8" id="KW-0902">Two-component regulatory system</keyword>
<feature type="domain" description="Response regulatory" evidence="14">
    <location>
        <begin position="609"/>
        <end position="732"/>
    </location>
</feature>
<dbReference type="InterPro" id="IPR003661">
    <property type="entry name" value="HisK_dim/P_dom"/>
</dbReference>
<keyword evidence="3 11" id="KW-0597">Phosphoprotein</keyword>
<evidence type="ECO:0000259" key="14">
    <source>
        <dbReference type="PROSITE" id="PS50110"/>
    </source>
</evidence>
<dbReference type="SMART" id="SM00388">
    <property type="entry name" value="HisKA"/>
    <property type="match status" value="1"/>
</dbReference>
<evidence type="ECO:0000313" key="16">
    <source>
        <dbReference type="Proteomes" id="UP000317078"/>
    </source>
</evidence>
<feature type="domain" description="Histidine kinase" evidence="13">
    <location>
        <begin position="371"/>
        <end position="594"/>
    </location>
</feature>
<dbReference type="CDD" id="cd18774">
    <property type="entry name" value="PDC2_HK_sensor"/>
    <property type="match status" value="1"/>
</dbReference>
<dbReference type="EC" id="2.7.13.3" evidence="2"/>
<dbReference type="Pfam" id="PF02518">
    <property type="entry name" value="HATPase_c"/>
    <property type="match status" value="1"/>
</dbReference>
<dbReference type="AlphaFoldDB" id="A0A502GIJ8"/>
<dbReference type="InterPro" id="IPR036890">
    <property type="entry name" value="HATPase_C_sf"/>
</dbReference>
<accession>A0A502GIJ8</accession>
<dbReference type="CDD" id="cd12914">
    <property type="entry name" value="PDC1_DGC_like"/>
    <property type="match status" value="1"/>
</dbReference>
<dbReference type="SMART" id="SM00448">
    <property type="entry name" value="REC"/>
    <property type="match status" value="2"/>
</dbReference>
<dbReference type="SMART" id="SM00387">
    <property type="entry name" value="HATPase_c"/>
    <property type="match status" value="1"/>
</dbReference>
<evidence type="ECO:0000313" key="15">
    <source>
        <dbReference type="EMBL" id="TPG60573.1"/>
    </source>
</evidence>
<feature type="modified residue" description="4-aspartylphosphate" evidence="11">
    <location>
        <position position="804"/>
    </location>
</feature>
<keyword evidence="12" id="KW-0812">Transmembrane</keyword>
<dbReference type="SUPFAM" id="SSF55874">
    <property type="entry name" value="ATPase domain of HSP90 chaperone/DNA topoisomerase II/histidine kinase"/>
    <property type="match status" value="1"/>
</dbReference>
<keyword evidence="5" id="KW-0547">Nucleotide-binding</keyword>
<evidence type="ECO:0000256" key="11">
    <source>
        <dbReference type="PROSITE-ProRule" id="PRU00169"/>
    </source>
</evidence>
<dbReference type="SUPFAM" id="SSF47384">
    <property type="entry name" value="Homodimeric domain of signal transducing histidine kinase"/>
    <property type="match status" value="1"/>
</dbReference>
<gene>
    <name evidence="15" type="ORF">EAH89_04230</name>
</gene>
<evidence type="ECO:0000256" key="10">
    <source>
        <dbReference type="ARBA" id="ARBA00068150"/>
    </source>
</evidence>
<dbReference type="SUPFAM" id="SSF52172">
    <property type="entry name" value="CheY-like"/>
    <property type="match status" value="2"/>
</dbReference>
<feature type="domain" description="Response regulatory" evidence="14">
    <location>
        <begin position="755"/>
        <end position="871"/>
    </location>
</feature>
<comment type="subunit">
    <text evidence="9">At low DSF concentrations, interacts with RpfF.</text>
</comment>
<dbReference type="GO" id="GO:0005524">
    <property type="term" value="F:ATP binding"/>
    <property type="evidence" value="ECO:0007669"/>
    <property type="project" value="UniProtKB-KW"/>
</dbReference>
<dbReference type="FunFam" id="3.30.565.10:FF:000010">
    <property type="entry name" value="Sensor histidine kinase RcsC"/>
    <property type="match status" value="1"/>
</dbReference>
<dbReference type="PRINTS" id="PR00344">
    <property type="entry name" value="BCTRLSENSOR"/>
</dbReference>
<dbReference type="InterPro" id="IPR005467">
    <property type="entry name" value="His_kinase_dom"/>
</dbReference>
<dbReference type="FunFam" id="1.10.287.130:FF:000002">
    <property type="entry name" value="Two-component osmosensing histidine kinase"/>
    <property type="match status" value="1"/>
</dbReference>
<dbReference type="InterPro" id="IPR011006">
    <property type="entry name" value="CheY-like_superfamily"/>
</dbReference>